<dbReference type="Gene3D" id="3.40.50.980">
    <property type="match status" value="2"/>
</dbReference>
<proteinExistence type="predicted"/>
<sequence length="426" mass="47716">MEAKAKYEERPWLKFYLPEVPSDVDIPERSVVETFDEATDKWKNKTALIFYGRKISYRELREEADRFGTALCDLGVKKGDKVALLLLNSPQFIIAYFGALKAGATLTPISPVYVSPEIKHQIEDSGARTIVCQDILYDHVEKAEVELDRVILTNIAEYLPRLKKFLGQSVLRSVYQKMSAPPPEVFEREGFYQLQDLIKKYPPNPPKIEFNIREDLVTLPYTGGTTGLPKGAMITHYNLVASKHLLQVFGGDVVEEGKEVMLAYLPFYHIYGQAVVMLGGLSQGYTLVIFTTPDLDDILNAIESYRATIVYSVPALYEALRDYARTDRVNWKRIKTLVSGADALLEDTARGWEQRTGAKIHEGWGMTETSSVGMGSPYGRTKIGSFGVPLPNTMAAIVDPEGTEFLPVGEIGELVVRGPQITKGYW</sequence>
<protein>
    <recommendedName>
        <fullName evidence="1">AMP-dependent synthetase/ligase domain-containing protein</fullName>
    </recommendedName>
</protein>
<dbReference type="InterPro" id="IPR050237">
    <property type="entry name" value="ATP-dep_AMP-bd_enzyme"/>
</dbReference>
<dbReference type="SUPFAM" id="SSF56801">
    <property type="entry name" value="Acetyl-CoA synthetase-like"/>
    <property type="match status" value="1"/>
</dbReference>
<gene>
    <name evidence="2" type="ORF">S01H1_08080</name>
</gene>
<comment type="caution">
    <text evidence="2">The sequence shown here is derived from an EMBL/GenBank/DDBJ whole genome shotgun (WGS) entry which is preliminary data.</text>
</comment>
<feature type="non-terminal residue" evidence="2">
    <location>
        <position position="426"/>
    </location>
</feature>
<dbReference type="Pfam" id="PF00501">
    <property type="entry name" value="AMP-binding"/>
    <property type="match status" value="1"/>
</dbReference>
<evidence type="ECO:0000259" key="1">
    <source>
        <dbReference type="Pfam" id="PF00501"/>
    </source>
</evidence>
<name>X0SEZ2_9ZZZZ</name>
<dbReference type="PROSITE" id="PS00455">
    <property type="entry name" value="AMP_BINDING"/>
    <property type="match status" value="1"/>
</dbReference>
<dbReference type="PANTHER" id="PTHR43767">
    <property type="entry name" value="LONG-CHAIN-FATTY-ACID--COA LIGASE"/>
    <property type="match status" value="1"/>
</dbReference>
<feature type="domain" description="AMP-dependent synthetase/ligase" evidence="1">
    <location>
        <begin position="35"/>
        <end position="426"/>
    </location>
</feature>
<organism evidence="2">
    <name type="scientific">marine sediment metagenome</name>
    <dbReference type="NCBI Taxonomy" id="412755"/>
    <lineage>
        <taxon>unclassified sequences</taxon>
        <taxon>metagenomes</taxon>
        <taxon>ecological metagenomes</taxon>
    </lineage>
</organism>
<evidence type="ECO:0000313" key="2">
    <source>
        <dbReference type="EMBL" id="GAF73706.1"/>
    </source>
</evidence>
<dbReference type="EMBL" id="BARS01004145">
    <property type="protein sequence ID" value="GAF73706.1"/>
    <property type="molecule type" value="Genomic_DNA"/>
</dbReference>
<dbReference type="InterPro" id="IPR000873">
    <property type="entry name" value="AMP-dep_synth/lig_dom"/>
</dbReference>
<dbReference type="PANTHER" id="PTHR43767:SF1">
    <property type="entry name" value="NONRIBOSOMAL PEPTIDE SYNTHASE PES1 (EUROFUNG)-RELATED"/>
    <property type="match status" value="1"/>
</dbReference>
<dbReference type="InterPro" id="IPR020845">
    <property type="entry name" value="AMP-binding_CS"/>
</dbReference>
<reference evidence="2" key="1">
    <citation type="journal article" date="2014" name="Front. Microbiol.">
        <title>High frequency of phylogenetically diverse reductive dehalogenase-homologous genes in deep subseafloor sedimentary metagenomes.</title>
        <authorList>
            <person name="Kawai M."/>
            <person name="Futagami T."/>
            <person name="Toyoda A."/>
            <person name="Takaki Y."/>
            <person name="Nishi S."/>
            <person name="Hori S."/>
            <person name="Arai W."/>
            <person name="Tsubouchi T."/>
            <person name="Morono Y."/>
            <person name="Uchiyama I."/>
            <person name="Ito T."/>
            <person name="Fujiyama A."/>
            <person name="Inagaki F."/>
            <person name="Takami H."/>
        </authorList>
    </citation>
    <scope>NUCLEOTIDE SEQUENCE</scope>
    <source>
        <strain evidence="2">Expedition CK06-06</strain>
    </source>
</reference>
<dbReference type="AlphaFoldDB" id="X0SEZ2"/>
<dbReference type="Gene3D" id="2.30.38.10">
    <property type="entry name" value="Luciferase, Domain 3"/>
    <property type="match status" value="1"/>
</dbReference>
<accession>X0SEZ2</accession>